<dbReference type="EMBL" id="LGTL01000011">
    <property type="protein sequence ID" value="KPA79014.1"/>
    <property type="molecule type" value="Genomic_DNA"/>
</dbReference>
<dbReference type="RefSeq" id="XP_015657453.1">
    <property type="nucleotide sequence ID" value="XM_015803628.1"/>
</dbReference>
<comment type="caution">
    <text evidence="3">The sequence shown here is derived from an EMBL/GenBank/DDBJ whole genome shotgun (WGS) entry which is preliminary data.</text>
</comment>
<evidence type="ECO:0000256" key="2">
    <source>
        <dbReference type="SAM" id="MobiDB-lite"/>
    </source>
</evidence>
<proteinExistence type="predicted"/>
<keyword evidence="4" id="KW-1185">Reference proteome</keyword>
<organism evidence="3 4">
    <name type="scientific">Leptomonas pyrrhocoris</name>
    <name type="common">Firebug parasite</name>
    <dbReference type="NCBI Taxonomy" id="157538"/>
    <lineage>
        <taxon>Eukaryota</taxon>
        <taxon>Discoba</taxon>
        <taxon>Euglenozoa</taxon>
        <taxon>Kinetoplastea</taxon>
        <taxon>Metakinetoplastina</taxon>
        <taxon>Trypanosomatida</taxon>
        <taxon>Trypanosomatidae</taxon>
        <taxon>Leishmaniinae</taxon>
        <taxon>Leptomonas</taxon>
    </lineage>
</organism>
<protein>
    <recommendedName>
        <fullName evidence="5">Serine/threonine-protein phosphatase 4 regulatory subunit 4</fullName>
    </recommendedName>
</protein>
<evidence type="ECO:0000313" key="3">
    <source>
        <dbReference type="EMBL" id="KPA79014.1"/>
    </source>
</evidence>
<dbReference type="InterPro" id="IPR039918">
    <property type="entry name" value="PPP4R4"/>
</dbReference>
<gene>
    <name evidence="3" type="ORF">ABB37_05554</name>
</gene>
<dbReference type="InterPro" id="IPR021133">
    <property type="entry name" value="HEAT_type_2"/>
</dbReference>
<dbReference type="PROSITE" id="PS50077">
    <property type="entry name" value="HEAT_REPEAT"/>
    <property type="match status" value="2"/>
</dbReference>
<dbReference type="SUPFAM" id="SSF48371">
    <property type="entry name" value="ARM repeat"/>
    <property type="match status" value="1"/>
</dbReference>
<accession>A0A0N0DUK0</accession>
<dbReference type="PANTHER" id="PTHR21467:SF0">
    <property type="entry name" value="SERINE_THREONINE-PROTEIN PHOSPHATASE 4 REGULATORY SUBUNIT 4"/>
    <property type="match status" value="1"/>
</dbReference>
<dbReference type="InterPro" id="IPR016024">
    <property type="entry name" value="ARM-type_fold"/>
</dbReference>
<feature type="repeat" description="HEAT" evidence="1">
    <location>
        <begin position="302"/>
        <end position="340"/>
    </location>
</feature>
<feature type="repeat" description="HEAT" evidence="1">
    <location>
        <begin position="263"/>
        <end position="301"/>
    </location>
</feature>
<dbReference type="VEuPathDB" id="TriTrypDB:LpyrH10_11_0190"/>
<sequence>MDYRSPFELRQQLIEEARAAQATSPTKKSKSKTKNAPSTRVESCAAPPPREDASLENLAGFMPSTALPDDPTALVREVPGADNIEALNAALEREEAVQRYVEKEKLSVEDSAKYIMANGSTGQRISFFGHVREKLLELPPKRISKVLEILLDSMWAQDPELQCHAPDALLNFVGLLDGNTASEVYDATKTMLSVQMQEVRVSWSRLMLGLVDYLPLSVLQGDLIALAVSKSDHAQPQDQRELSCQLLGRVCPQLSVSKAEELVLPRALALCQDTNVSVRQNMCQQLCTIAHALGVEKAKALVAPDLFELLSDEEQAVSRAAFSCLIDLVEFFGPAYRREKLFPIIKTFISNPPSEVVGLLVGEFGRFLDAIKTDITDDDDVALFVEFFCNAATRSGEEARRHCAFNFPAVVASLPRSVFATDLSKALAFLSTDPCVGARRSVAAGLHALLPLLPASAVDSLEKPFLHLIRDHDSTVRTALMTHIHALLDYFRKGIIGAARSSFFAKVLDAVLSWVAVPLVNWHTMHHVVDIVDRYIDVFEERALMEQVLPLLWSYVKTGATVLKVPCATLLMHIIAGVETPSVQAHVFSKLNADFARASSCYARQAYLLFVKAAFAFFSLRCIRERMLECCLELQRDTVATVRMALARCLPLLSRALRTATPAGALEDEFAMMVERLCEDAEEEVRETAQSYLRTANGKRRGDHSPLHSCKLNEAEEEEDRRREASELPMLEHAKETDKAERRAKLRDLLKSEREKDYGELPSPGKVRKAVTGPAIASPVANRKGGTRTPVTASTVTLPRLNVARYAAASAPKVSVNRKRT</sequence>
<dbReference type="AlphaFoldDB" id="A0A0N0DUK0"/>
<feature type="region of interest" description="Disordered" evidence="2">
    <location>
        <begin position="17"/>
        <end position="51"/>
    </location>
</feature>
<dbReference type="GeneID" id="26905844"/>
<evidence type="ECO:0000256" key="1">
    <source>
        <dbReference type="PROSITE-ProRule" id="PRU00103"/>
    </source>
</evidence>
<name>A0A0N0DUK0_LEPPY</name>
<feature type="region of interest" description="Disordered" evidence="2">
    <location>
        <begin position="693"/>
        <end position="791"/>
    </location>
</feature>
<dbReference type="OMA" id="CLIDLVE"/>
<feature type="compositionally biased region" description="Basic and acidic residues" evidence="2">
    <location>
        <begin position="703"/>
        <end position="759"/>
    </location>
</feature>
<dbReference type="PANTHER" id="PTHR21467">
    <property type="entry name" value="PROTEIN PHOSPHATASE 4 REGULATORY SUBUNIT 4 PPP4R4"/>
    <property type="match status" value="1"/>
</dbReference>
<reference evidence="3 4" key="1">
    <citation type="submission" date="2015-07" db="EMBL/GenBank/DDBJ databases">
        <title>High-quality genome of monoxenous trypanosomatid Leptomonas pyrrhocoris.</title>
        <authorList>
            <person name="Flegontov P."/>
            <person name="Butenko A."/>
            <person name="Firsov S."/>
            <person name="Vlcek C."/>
            <person name="Logacheva M.D."/>
            <person name="Field M."/>
            <person name="Filatov D."/>
            <person name="Flegontova O."/>
            <person name="Gerasimov E."/>
            <person name="Jackson A.P."/>
            <person name="Kelly S."/>
            <person name="Opperdoes F."/>
            <person name="O'Reilly A."/>
            <person name="Votypka J."/>
            <person name="Yurchenko V."/>
            <person name="Lukes J."/>
        </authorList>
    </citation>
    <scope>NUCLEOTIDE SEQUENCE [LARGE SCALE GENOMIC DNA]</scope>
    <source>
        <strain evidence="3">H10</strain>
    </source>
</reference>
<evidence type="ECO:0008006" key="5">
    <source>
        <dbReference type="Google" id="ProtNLM"/>
    </source>
</evidence>
<dbReference type="InterPro" id="IPR011989">
    <property type="entry name" value="ARM-like"/>
</dbReference>
<dbReference type="OrthoDB" id="340346at2759"/>
<dbReference type="Proteomes" id="UP000037923">
    <property type="component" value="Unassembled WGS sequence"/>
</dbReference>
<dbReference type="Gene3D" id="1.25.10.10">
    <property type="entry name" value="Leucine-rich Repeat Variant"/>
    <property type="match status" value="1"/>
</dbReference>
<evidence type="ECO:0000313" key="4">
    <source>
        <dbReference type="Proteomes" id="UP000037923"/>
    </source>
</evidence>